<evidence type="ECO:0000256" key="1">
    <source>
        <dbReference type="ARBA" id="ARBA00004236"/>
    </source>
</evidence>
<sequence length="349" mass="39395">MKKKISKLQIFRIITQIIFFIFFPGLITLTFSELKQIYLMIIQGNFNFIEVFPRLIEVLAIIPITIIFGRFFCGWFCIFGTFNDYIYMISKKIFKTKFRVSTQLDTVLKYIKYAILLFIIAVIWTMGSNLFDTVSPWDAFAQISDFSKAIVQYPAGFMVLALIMLGAVFIERFFCRYLCPLGAVFAIVSKIRIFKIDKPTSGCGKCRICTNNCPMGIELYKTDKVTSGECINCLKCIPVCPRKNTQASICDENVNPALASAVAMTAFAGLYTADNMIGKIIRPNNFTVSTNGNLGYGINKDSQQKKYKDGTYIGVGNGYRPDLKVSVTIKNSKIEDVQIISSNETPRYA</sequence>
<keyword evidence="5" id="KW-0411">Iron-sulfur</keyword>
<evidence type="ECO:0000256" key="4">
    <source>
        <dbReference type="ARBA" id="ARBA00023004"/>
    </source>
</evidence>
<keyword evidence="4" id="KW-0408">Iron</keyword>
<feature type="transmembrane region" description="Helical" evidence="7">
    <location>
        <begin position="110"/>
        <end position="131"/>
    </location>
</feature>
<dbReference type="PROSITE" id="PS00198">
    <property type="entry name" value="4FE4S_FER_1"/>
    <property type="match status" value="1"/>
</dbReference>
<dbReference type="AlphaFoldDB" id="A0A919VMF7"/>
<evidence type="ECO:0000313" key="10">
    <source>
        <dbReference type="Proteomes" id="UP000679179"/>
    </source>
</evidence>
<accession>A0A919VMF7</accession>
<feature type="transmembrane region" description="Helical" evidence="7">
    <location>
        <begin position="60"/>
        <end position="89"/>
    </location>
</feature>
<evidence type="ECO:0000256" key="7">
    <source>
        <dbReference type="SAM" id="Phobius"/>
    </source>
</evidence>
<keyword evidence="6 7" id="KW-0472">Membrane</keyword>
<feature type="transmembrane region" description="Helical" evidence="7">
    <location>
        <begin position="151"/>
        <end position="170"/>
    </location>
</feature>
<dbReference type="InterPro" id="IPR017896">
    <property type="entry name" value="4Fe4S_Fe-S-bd"/>
</dbReference>
<protein>
    <submittedName>
        <fullName evidence="9">Ferredoxin</fullName>
    </submittedName>
</protein>
<gene>
    <name evidence="9" type="ORF">CPJCM30710_22040</name>
</gene>
<organism evidence="9 10">
    <name type="scientific">Clostridium polyendosporum</name>
    <dbReference type="NCBI Taxonomy" id="69208"/>
    <lineage>
        <taxon>Bacteria</taxon>
        <taxon>Bacillati</taxon>
        <taxon>Bacillota</taxon>
        <taxon>Clostridia</taxon>
        <taxon>Eubacteriales</taxon>
        <taxon>Clostridiaceae</taxon>
        <taxon>Clostridium</taxon>
    </lineage>
</organism>
<dbReference type="PANTHER" id="PTHR30224">
    <property type="entry name" value="ELECTRON TRANSPORT PROTEIN"/>
    <property type="match status" value="1"/>
</dbReference>
<proteinExistence type="predicted"/>
<dbReference type="GO" id="GO:0046872">
    <property type="term" value="F:metal ion binding"/>
    <property type="evidence" value="ECO:0007669"/>
    <property type="project" value="UniProtKB-KW"/>
</dbReference>
<evidence type="ECO:0000256" key="2">
    <source>
        <dbReference type="ARBA" id="ARBA00022475"/>
    </source>
</evidence>
<dbReference type="PANTHER" id="PTHR30224:SF4">
    <property type="entry name" value="ELECTRON TRANSPORT PROTEIN YCCM-RELATED"/>
    <property type="match status" value="1"/>
</dbReference>
<dbReference type="Proteomes" id="UP000679179">
    <property type="component" value="Unassembled WGS sequence"/>
</dbReference>
<dbReference type="GO" id="GO:0051536">
    <property type="term" value="F:iron-sulfur cluster binding"/>
    <property type="evidence" value="ECO:0007669"/>
    <property type="project" value="UniProtKB-KW"/>
</dbReference>
<keyword evidence="7" id="KW-0812">Transmembrane</keyword>
<feature type="transmembrane region" description="Helical" evidence="7">
    <location>
        <begin position="12"/>
        <end position="31"/>
    </location>
</feature>
<dbReference type="Pfam" id="PF12801">
    <property type="entry name" value="Fer4_5"/>
    <property type="match status" value="2"/>
</dbReference>
<comment type="subcellular location">
    <subcellularLocation>
        <location evidence="1">Cell membrane</location>
    </subcellularLocation>
</comment>
<keyword evidence="7" id="KW-1133">Transmembrane helix</keyword>
<name>A0A919VMF7_9CLOT</name>
<dbReference type="PROSITE" id="PS51379">
    <property type="entry name" value="4FE4S_FER_2"/>
    <property type="match status" value="1"/>
</dbReference>
<evidence type="ECO:0000256" key="6">
    <source>
        <dbReference type="ARBA" id="ARBA00023136"/>
    </source>
</evidence>
<dbReference type="EMBL" id="BOPZ01000018">
    <property type="protein sequence ID" value="GIM29538.1"/>
    <property type="molecule type" value="Genomic_DNA"/>
</dbReference>
<evidence type="ECO:0000313" key="9">
    <source>
        <dbReference type="EMBL" id="GIM29538.1"/>
    </source>
</evidence>
<dbReference type="SUPFAM" id="SSF54862">
    <property type="entry name" value="4Fe-4S ferredoxins"/>
    <property type="match status" value="1"/>
</dbReference>
<keyword evidence="3" id="KW-0479">Metal-binding</keyword>
<feature type="domain" description="4Fe-4S ferredoxin-type" evidence="8">
    <location>
        <begin position="192"/>
        <end position="223"/>
    </location>
</feature>
<evidence type="ECO:0000259" key="8">
    <source>
        <dbReference type="PROSITE" id="PS51379"/>
    </source>
</evidence>
<evidence type="ECO:0000256" key="5">
    <source>
        <dbReference type="ARBA" id="ARBA00023014"/>
    </source>
</evidence>
<comment type="caution">
    <text evidence="9">The sequence shown here is derived from an EMBL/GenBank/DDBJ whole genome shotgun (WGS) entry which is preliminary data.</text>
</comment>
<dbReference type="InterPro" id="IPR052378">
    <property type="entry name" value="NosR_regulator"/>
</dbReference>
<dbReference type="GO" id="GO:0005886">
    <property type="term" value="C:plasma membrane"/>
    <property type="evidence" value="ECO:0007669"/>
    <property type="project" value="UniProtKB-SubCell"/>
</dbReference>
<reference evidence="9" key="1">
    <citation type="submission" date="2021-03" db="EMBL/GenBank/DDBJ databases">
        <title>Taxonomic study of Clostridium polyendosporum from meadow-gley soil under rice.</title>
        <authorList>
            <person name="Kobayashi H."/>
            <person name="Tanizawa Y."/>
            <person name="Yagura M."/>
        </authorList>
    </citation>
    <scope>NUCLEOTIDE SEQUENCE</scope>
    <source>
        <strain evidence="9">JCM 30710</strain>
    </source>
</reference>
<dbReference type="InterPro" id="IPR017900">
    <property type="entry name" value="4Fe4S_Fe_S_CS"/>
</dbReference>
<keyword evidence="10" id="KW-1185">Reference proteome</keyword>
<evidence type="ECO:0000256" key="3">
    <source>
        <dbReference type="ARBA" id="ARBA00022723"/>
    </source>
</evidence>
<keyword evidence="2" id="KW-1003">Cell membrane</keyword>